<reference evidence="3" key="1">
    <citation type="journal article" date="2013" name="G3 (Bethesda)">
        <title>Comparative genomics of a plant-pathogenic fungus, Pyrenophora tritici-repentis, reveals transduplication and the impact of repeat elements on pathogenicity and population divergence.</title>
        <authorList>
            <person name="Manning V.A."/>
            <person name="Pandelova I."/>
            <person name="Dhillon B."/>
            <person name="Wilhelm L.J."/>
            <person name="Goodwin S.B."/>
            <person name="Berlin A.M."/>
            <person name="Figueroa M."/>
            <person name="Freitag M."/>
            <person name="Hane J.K."/>
            <person name="Henrissat B."/>
            <person name="Holman W.H."/>
            <person name="Kodira C.D."/>
            <person name="Martin J."/>
            <person name="Oliver R.P."/>
            <person name="Robbertse B."/>
            <person name="Schackwitz W."/>
            <person name="Schwartz D.C."/>
            <person name="Spatafora J.W."/>
            <person name="Turgeon B.G."/>
            <person name="Yandava C."/>
            <person name="Young S."/>
            <person name="Zhou S."/>
            <person name="Zeng Q."/>
            <person name="Grigoriev I.V."/>
            <person name="Ma L.-J."/>
            <person name="Ciuffetti L.M."/>
        </authorList>
    </citation>
    <scope>NUCLEOTIDE SEQUENCE [LARGE SCALE GENOMIC DNA]</scope>
    <source>
        <strain evidence="3">Pt-1C-BFP</strain>
    </source>
</reference>
<gene>
    <name evidence="2" type="ORF">PTRG_01480</name>
</gene>
<dbReference type="HOGENOM" id="CLU_824227_0_0_1"/>
<dbReference type="OrthoDB" id="3694588at2759"/>
<dbReference type="EMBL" id="DS231615">
    <property type="protein sequence ID" value="EDU40918.1"/>
    <property type="molecule type" value="Genomic_DNA"/>
</dbReference>
<name>B2VWB8_PYRTR</name>
<dbReference type="eggNOG" id="ENOG502RIDJ">
    <property type="taxonomic scope" value="Eukaryota"/>
</dbReference>
<sequence>MASSSPTSPLPSNRTSDITTSLYCPYIRRMIPCFIIKPSMTYDEILEGIEARLELHRIKDARGRKDDQGVFFCDVNGRRLHDSDFTNFNFNNIVNDRELLIGTKDTPHIRACPKLEAVLYLEDDTGLLQKSVQNSSGELLRHHISNLMRKDANMVRLVKPHTFITAKIEAFDNASGGQEESRYSLTNSKAILTSNWFWEDPKQQFSEKVIALIAILSEATPGHHGILMDLIIKVKDERIINPPEGLPQNPDVQEKDVKIAVRRLYSMAPGGIGSVWPGEKAQEEIERNDIDKAKKAKKVKAPDEEVEALRSRLGDNSLPDTMVTDGKDEQPVVQPGK</sequence>
<dbReference type="KEGG" id="ptrr:6338905"/>
<dbReference type="GeneID" id="6338905"/>
<dbReference type="OMA" id="WPCDING"/>
<evidence type="ECO:0000313" key="2">
    <source>
        <dbReference type="EMBL" id="EDU40918.1"/>
    </source>
</evidence>
<feature type="compositionally biased region" description="Basic and acidic residues" evidence="1">
    <location>
        <begin position="300"/>
        <end position="313"/>
    </location>
</feature>
<proteinExistence type="predicted"/>
<dbReference type="AlphaFoldDB" id="B2VWB8"/>
<protein>
    <submittedName>
        <fullName evidence="2">Uncharacterized protein</fullName>
    </submittedName>
</protein>
<accession>B2VWB8</accession>
<dbReference type="InParanoid" id="B2VWB8"/>
<dbReference type="Proteomes" id="UP000001471">
    <property type="component" value="Unassembled WGS sequence"/>
</dbReference>
<feature type="region of interest" description="Disordered" evidence="1">
    <location>
        <begin position="286"/>
        <end position="337"/>
    </location>
</feature>
<evidence type="ECO:0000313" key="3">
    <source>
        <dbReference type="Proteomes" id="UP000001471"/>
    </source>
</evidence>
<organism evidence="2 3">
    <name type="scientific">Pyrenophora tritici-repentis (strain Pt-1C-BFP)</name>
    <name type="common">Wheat tan spot fungus</name>
    <name type="synonym">Drechslera tritici-repentis</name>
    <dbReference type="NCBI Taxonomy" id="426418"/>
    <lineage>
        <taxon>Eukaryota</taxon>
        <taxon>Fungi</taxon>
        <taxon>Dikarya</taxon>
        <taxon>Ascomycota</taxon>
        <taxon>Pezizomycotina</taxon>
        <taxon>Dothideomycetes</taxon>
        <taxon>Pleosporomycetidae</taxon>
        <taxon>Pleosporales</taxon>
        <taxon>Pleosporineae</taxon>
        <taxon>Pleosporaceae</taxon>
        <taxon>Pyrenophora</taxon>
    </lineage>
</organism>
<evidence type="ECO:0000256" key="1">
    <source>
        <dbReference type="SAM" id="MobiDB-lite"/>
    </source>
</evidence>